<comment type="caution">
    <text evidence="1">The sequence shown here is derived from an EMBL/GenBank/DDBJ whole genome shotgun (WGS) entry which is preliminary data.</text>
</comment>
<keyword evidence="2" id="KW-1185">Reference proteome</keyword>
<dbReference type="Proteomes" id="UP000322077">
    <property type="component" value="Unassembled WGS sequence"/>
</dbReference>
<proteinExistence type="predicted"/>
<gene>
    <name evidence="1" type="ORF">FYJ91_04040</name>
</gene>
<evidence type="ECO:0000313" key="2">
    <source>
        <dbReference type="Proteomes" id="UP000322077"/>
    </source>
</evidence>
<name>A0A5D9CHS8_9SPHN</name>
<evidence type="ECO:0000313" key="1">
    <source>
        <dbReference type="EMBL" id="TZG29671.1"/>
    </source>
</evidence>
<dbReference type="AlphaFoldDB" id="A0A5D9CHS8"/>
<organism evidence="1 2">
    <name type="scientific">Sphingomonas montanisoli</name>
    <dbReference type="NCBI Taxonomy" id="2606412"/>
    <lineage>
        <taxon>Bacteria</taxon>
        <taxon>Pseudomonadati</taxon>
        <taxon>Pseudomonadota</taxon>
        <taxon>Alphaproteobacteria</taxon>
        <taxon>Sphingomonadales</taxon>
        <taxon>Sphingomonadaceae</taxon>
        <taxon>Sphingomonas</taxon>
    </lineage>
</organism>
<accession>A0A5D9CHS8</accession>
<protein>
    <submittedName>
        <fullName evidence="1">Uncharacterized protein</fullName>
    </submittedName>
</protein>
<sequence length="131" mass="14412">MIAGAMMAPVSAAPVPAEFAQVTIQQTLIIKRRVGAPKPLKWKEKKGPKCVALSQIAGAAVVTDDAIDLVTRDGDRLRARFSSNCPALDYYSGFYMKPTQDGRICSDRDVIRTRSGAQCEIERFRKLVPKD</sequence>
<dbReference type="EMBL" id="VTOU01000001">
    <property type="protein sequence ID" value="TZG29671.1"/>
    <property type="molecule type" value="Genomic_DNA"/>
</dbReference>
<reference evidence="1 2" key="1">
    <citation type="submission" date="2019-08" db="EMBL/GenBank/DDBJ databases">
        <authorList>
            <person name="Wang G."/>
            <person name="Xu Z."/>
        </authorList>
    </citation>
    <scope>NUCLEOTIDE SEQUENCE [LARGE SCALE GENOMIC DNA]</scope>
    <source>
        <strain evidence="1 2">ZX</strain>
    </source>
</reference>